<sequence length="19" mass="2278">MMKTRNEMIVDTLHPKADF</sequence>
<dbReference type="AlphaFoldDB" id="A0A2P2MCN2"/>
<dbReference type="EMBL" id="GGEC01047497">
    <property type="protein sequence ID" value="MBX27981.1"/>
    <property type="molecule type" value="Transcribed_RNA"/>
</dbReference>
<reference evidence="1" key="1">
    <citation type="submission" date="2018-02" db="EMBL/GenBank/DDBJ databases">
        <title>Rhizophora mucronata_Transcriptome.</title>
        <authorList>
            <person name="Meera S.P."/>
            <person name="Sreeshan A."/>
            <person name="Augustine A."/>
        </authorList>
    </citation>
    <scope>NUCLEOTIDE SEQUENCE</scope>
    <source>
        <tissue evidence="1">Leaf</tissue>
    </source>
</reference>
<proteinExistence type="predicted"/>
<name>A0A2P2MCN2_RHIMU</name>
<accession>A0A2P2MCN2</accession>
<evidence type="ECO:0000313" key="1">
    <source>
        <dbReference type="EMBL" id="MBX27981.1"/>
    </source>
</evidence>
<protein>
    <submittedName>
        <fullName evidence="1">Uncharacterized protein</fullName>
    </submittedName>
</protein>
<organism evidence="1">
    <name type="scientific">Rhizophora mucronata</name>
    <name type="common">Asiatic mangrove</name>
    <dbReference type="NCBI Taxonomy" id="61149"/>
    <lineage>
        <taxon>Eukaryota</taxon>
        <taxon>Viridiplantae</taxon>
        <taxon>Streptophyta</taxon>
        <taxon>Embryophyta</taxon>
        <taxon>Tracheophyta</taxon>
        <taxon>Spermatophyta</taxon>
        <taxon>Magnoliopsida</taxon>
        <taxon>eudicotyledons</taxon>
        <taxon>Gunneridae</taxon>
        <taxon>Pentapetalae</taxon>
        <taxon>rosids</taxon>
        <taxon>fabids</taxon>
        <taxon>Malpighiales</taxon>
        <taxon>Rhizophoraceae</taxon>
        <taxon>Rhizophora</taxon>
    </lineage>
</organism>